<dbReference type="NCBIfam" id="TIGR00488">
    <property type="entry name" value="bis(5'-nucleosyl)-tetraphosphatase (symmetrical) YqeK"/>
    <property type="match status" value="1"/>
</dbReference>
<dbReference type="EC" id="3.6.1.41" evidence="1"/>
<protein>
    <recommendedName>
        <fullName evidence="1">bis(5'-nucleosyl)-tetraphosphatase (symmetrical)</fullName>
        <ecNumber evidence="1">3.6.1.41</ecNumber>
    </recommendedName>
</protein>
<comment type="caution">
    <text evidence="8">The sequence shown here is derived from an EMBL/GenBank/DDBJ whole genome shotgun (WGS) entry which is preliminary data.</text>
</comment>
<dbReference type="EMBL" id="JBHSNC010000057">
    <property type="protein sequence ID" value="MFC5532063.1"/>
    <property type="molecule type" value="Genomic_DNA"/>
</dbReference>
<keyword evidence="3" id="KW-0547">Nucleotide-binding</keyword>
<evidence type="ECO:0000313" key="9">
    <source>
        <dbReference type="Proteomes" id="UP001596108"/>
    </source>
</evidence>
<keyword evidence="2" id="KW-0479">Metal-binding</keyword>
<keyword evidence="9" id="KW-1185">Reference proteome</keyword>
<evidence type="ECO:0000256" key="1">
    <source>
        <dbReference type="ARBA" id="ARBA00012506"/>
    </source>
</evidence>
<dbReference type="RefSeq" id="WP_378114034.1">
    <property type="nucleotide sequence ID" value="NZ_JBHSNC010000057.1"/>
</dbReference>
<dbReference type="InterPro" id="IPR006674">
    <property type="entry name" value="HD_domain"/>
</dbReference>
<dbReference type="PANTHER" id="PTHR35795:SF1">
    <property type="entry name" value="BIS(5'-NUCLEOSYL)-TETRAPHOSPHATASE, SYMMETRICAL"/>
    <property type="match status" value="1"/>
</dbReference>
<dbReference type="Pfam" id="PF01966">
    <property type="entry name" value="HD"/>
    <property type="match status" value="1"/>
</dbReference>
<feature type="domain" description="HD" evidence="7">
    <location>
        <begin position="18"/>
        <end position="132"/>
    </location>
</feature>
<dbReference type="InterPro" id="IPR003607">
    <property type="entry name" value="HD/PDEase_dom"/>
</dbReference>
<comment type="catalytic activity">
    <reaction evidence="6">
        <text>P(1),P(4)-bis(5'-adenosyl) tetraphosphate + H2O = 2 ADP + 2 H(+)</text>
        <dbReference type="Rhea" id="RHEA:24252"/>
        <dbReference type="ChEBI" id="CHEBI:15377"/>
        <dbReference type="ChEBI" id="CHEBI:15378"/>
        <dbReference type="ChEBI" id="CHEBI:58141"/>
        <dbReference type="ChEBI" id="CHEBI:456216"/>
        <dbReference type="EC" id="3.6.1.41"/>
    </reaction>
</comment>
<dbReference type="PANTHER" id="PTHR35795">
    <property type="entry name" value="SLR1885 PROTEIN"/>
    <property type="match status" value="1"/>
</dbReference>
<evidence type="ECO:0000256" key="5">
    <source>
        <dbReference type="ARBA" id="ARBA00023004"/>
    </source>
</evidence>
<accession>A0ABW0R4E9</accession>
<dbReference type="SMART" id="SM00471">
    <property type="entry name" value="HDc"/>
    <property type="match status" value="1"/>
</dbReference>
<dbReference type="InterPro" id="IPR005249">
    <property type="entry name" value="YqeK"/>
</dbReference>
<dbReference type="Gene3D" id="1.10.3210.10">
    <property type="entry name" value="Hypothetical protein af1432"/>
    <property type="match status" value="1"/>
</dbReference>
<dbReference type="SUPFAM" id="SSF109604">
    <property type="entry name" value="HD-domain/PDEase-like"/>
    <property type="match status" value="1"/>
</dbReference>
<dbReference type="GO" id="GO:0008803">
    <property type="term" value="F:bis(5'-nucleosyl)-tetraphosphatase (symmetrical) activity"/>
    <property type="evidence" value="ECO:0007669"/>
    <property type="project" value="UniProtKB-EC"/>
</dbReference>
<evidence type="ECO:0000256" key="4">
    <source>
        <dbReference type="ARBA" id="ARBA00022801"/>
    </source>
</evidence>
<organism evidence="8 9">
    <name type="scientific">Cohnella yongneupensis</name>
    <dbReference type="NCBI Taxonomy" id="425006"/>
    <lineage>
        <taxon>Bacteria</taxon>
        <taxon>Bacillati</taxon>
        <taxon>Bacillota</taxon>
        <taxon>Bacilli</taxon>
        <taxon>Bacillales</taxon>
        <taxon>Paenibacillaceae</taxon>
        <taxon>Cohnella</taxon>
    </lineage>
</organism>
<evidence type="ECO:0000256" key="6">
    <source>
        <dbReference type="ARBA" id="ARBA00049417"/>
    </source>
</evidence>
<evidence type="ECO:0000256" key="3">
    <source>
        <dbReference type="ARBA" id="ARBA00022741"/>
    </source>
</evidence>
<dbReference type="Proteomes" id="UP001596108">
    <property type="component" value="Unassembled WGS sequence"/>
</dbReference>
<proteinExistence type="predicted"/>
<keyword evidence="4 8" id="KW-0378">Hydrolase</keyword>
<gene>
    <name evidence="8" type="primary">yqeK</name>
    <name evidence="8" type="ORF">ACFPQ4_21815</name>
</gene>
<reference evidence="9" key="1">
    <citation type="journal article" date="2019" name="Int. J. Syst. Evol. Microbiol.">
        <title>The Global Catalogue of Microorganisms (GCM) 10K type strain sequencing project: providing services to taxonomists for standard genome sequencing and annotation.</title>
        <authorList>
            <consortium name="The Broad Institute Genomics Platform"/>
            <consortium name="The Broad Institute Genome Sequencing Center for Infectious Disease"/>
            <person name="Wu L."/>
            <person name="Ma J."/>
        </authorList>
    </citation>
    <scope>NUCLEOTIDE SEQUENCE [LARGE SCALE GENOMIC DNA]</scope>
    <source>
        <strain evidence="9">CGMCC 1.18578</strain>
    </source>
</reference>
<dbReference type="InterPro" id="IPR051094">
    <property type="entry name" value="Diverse_Catalytic_Enzymes"/>
</dbReference>
<sequence length="199" mass="22856">MDLELLREATRNQMPDKRWQHTLGVVRTAIELAERFDGDVRKAELAALLHDYSKSWQTSRMEQIIREQRLPQELLDYDKELWHAHVGAWAVQTEHGIADEEVLDAIRYHTSGREQMTHLDKIVCLADYMEPGRDFPSVDRIRQLAESSLEQALIAGFDSTILLLLDRGRRIFPLTVSARNGLIQQLEAIQLQESKANGG</sequence>
<name>A0ABW0R4E9_9BACL</name>
<dbReference type="PROSITE" id="PS51831">
    <property type="entry name" value="HD"/>
    <property type="match status" value="1"/>
</dbReference>
<evidence type="ECO:0000259" key="7">
    <source>
        <dbReference type="PROSITE" id="PS51831"/>
    </source>
</evidence>
<evidence type="ECO:0000313" key="8">
    <source>
        <dbReference type="EMBL" id="MFC5532063.1"/>
    </source>
</evidence>
<dbReference type="CDD" id="cd00077">
    <property type="entry name" value="HDc"/>
    <property type="match status" value="1"/>
</dbReference>
<keyword evidence="5" id="KW-0408">Iron</keyword>
<evidence type="ECO:0000256" key="2">
    <source>
        <dbReference type="ARBA" id="ARBA00022723"/>
    </source>
</evidence>